<feature type="binding site" evidence="7">
    <location>
        <position position="118"/>
    </location>
    <ligand>
        <name>orotate</name>
        <dbReference type="ChEBI" id="CHEBI:30839"/>
    </ligand>
</feature>
<evidence type="ECO:0000256" key="3">
    <source>
        <dbReference type="ARBA" id="ARBA00022676"/>
    </source>
</evidence>
<keyword evidence="5 7" id="KW-0460">Magnesium</keyword>
<comment type="cofactor">
    <cofactor evidence="7">
        <name>Mg(2+)</name>
        <dbReference type="ChEBI" id="CHEBI:18420"/>
    </cofactor>
</comment>
<dbReference type="PANTHER" id="PTHR19278">
    <property type="entry name" value="OROTATE PHOSPHORIBOSYLTRANSFERASE"/>
    <property type="match status" value="1"/>
</dbReference>
<dbReference type="Gene3D" id="3.40.50.2020">
    <property type="match status" value="1"/>
</dbReference>
<dbReference type="AlphaFoldDB" id="A0A9D2GUH0"/>
<evidence type="ECO:0000256" key="7">
    <source>
        <dbReference type="HAMAP-Rule" id="MF_01208"/>
    </source>
</evidence>
<dbReference type="NCBIfam" id="TIGR01367">
    <property type="entry name" value="pyrE_Therm"/>
    <property type="match status" value="1"/>
</dbReference>
<protein>
    <recommendedName>
        <fullName evidence="2 7">Orotate phosphoribosyltransferase</fullName>
        <shortName evidence="7">OPRT</shortName>
        <shortName evidence="7">OPRTase</shortName>
        <ecNumber evidence="2 7">2.4.2.10</ecNumber>
    </recommendedName>
</protein>
<dbReference type="InterPro" id="IPR000836">
    <property type="entry name" value="PRTase_dom"/>
</dbReference>
<keyword evidence="6 7" id="KW-0665">Pyrimidine biosynthesis</keyword>
<comment type="caution">
    <text evidence="9">The sequence shown here is derived from an EMBL/GenBank/DDBJ whole genome shotgun (WGS) entry which is preliminary data.</text>
</comment>
<accession>A0A9D2GUH0</accession>
<evidence type="ECO:0000256" key="6">
    <source>
        <dbReference type="ARBA" id="ARBA00022975"/>
    </source>
</evidence>
<dbReference type="GO" id="GO:0044205">
    <property type="term" value="P:'de novo' UMP biosynthetic process"/>
    <property type="evidence" value="ECO:0007669"/>
    <property type="project" value="UniProtKB-UniRule"/>
</dbReference>
<evidence type="ECO:0000256" key="1">
    <source>
        <dbReference type="ARBA" id="ARBA00004889"/>
    </source>
</evidence>
<name>A0A9D2GUH0_9BACT</name>
<dbReference type="InterPro" id="IPR029057">
    <property type="entry name" value="PRTase-like"/>
</dbReference>
<evidence type="ECO:0000259" key="8">
    <source>
        <dbReference type="Pfam" id="PF00156"/>
    </source>
</evidence>
<comment type="caution">
    <text evidence="7">Lacks conserved residue(s) required for the propagation of feature annotation.</text>
</comment>
<reference evidence="9" key="1">
    <citation type="journal article" date="2021" name="PeerJ">
        <title>Extensive microbial diversity within the chicken gut microbiome revealed by metagenomics and culture.</title>
        <authorList>
            <person name="Gilroy R."/>
            <person name="Ravi A."/>
            <person name="Getino M."/>
            <person name="Pursley I."/>
            <person name="Horton D.L."/>
            <person name="Alikhan N.F."/>
            <person name="Baker D."/>
            <person name="Gharbi K."/>
            <person name="Hall N."/>
            <person name="Watson M."/>
            <person name="Adriaenssens E.M."/>
            <person name="Foster-Nyarko E."/>
            <person name="Jarju S."/>
            <person name="Secka A."/>
            <person name="Antonio M."/>
            <person name="Oren A."/>
            <person name="Chaudhuri R.R."/>
            <person name="La Ragione R."/>
            <person name="Hildebrand F."/>
            <person name="Pallen M.J."/>
        </authorList>
    </citation>
    <scope>NUCLEOTIDE SEQUENCE</scope>
    <source>
        <strain evidence="9">ChiW4-1371</strain>
    </source>
</reference>
<comment type="pathway">
    <text evidence="1 7">Pyrimidine metabolism; UMP biosynthesis via de novo pathway; UMP from orotate: step 1/2.</text>
</comment>
<dbReference type="InterPro" id="IPR023031">
    <property type="entry name" value="OPRT"/>
</dbReference>
<keyword evidence="3 7" id="KW-0328">Glycosyltransferase</keyword>
<keyword evidence="4 7" id="KW-0808">Transferase</keyword>
<proteinExistence type="inferred from homology"/>
<evidence type="ECO:0000313" key="10">
    <source>
        <dbReference type="Proteomes" id="UP000824176"/>
    </source>
</evidence>
<comment type="subunit">
    <text evidence="7">Homodimer.</text>
</comment>
<dbReference type="EC" id="2.4.2.10" evidence="2 7"/>
<comment type="similarity">
    <text evidence="7">Belongs to the purine/pyrimidine phosphoribosyltransferase family. PyrE subfamily.</text>
</comment>
<dbReference type="GO" id="GO:0019856">
    <property type="term" value="P:pyrimidine nucleobase biosynthetic process"/>
    <property type="evidence" value="ECO:0007669"/>
    <property type="project" value="InterPro"/>
</dbReference>
<dbReference type="GO" id="GO:0004588">
    <property type="term" value="F:orotate phosphoribosyltransferase activity"/>
    <property type="evidence" value="ECO:0007669"/>
    <property type="project" value="UniProtKB-UniRule"/>
</dbReference>
<organism evidence="9 10">
    <name type="scientific">Candidatus Mucispirillum faecigallinarum</name>
    <dbReference type="NCBI Taxonomy" id="2838699"/>
    <lineage>
        <taxon>Bacteria</taxon>
        <taxon>Pseudomonadati</taxon>
        <taxon>Deferribacterota</taxon>
        <taxon>Deferribacteres</taxon>
        <taxon>Deferribacterales</taxon>
        <taxon>Mucispirillaceae</taxon>
        <taxon>Mucispirillum</taxon>
    </lineage>
</organism>
<dbReference type="Proteomes" id="UP000824176">
    <property type="component" value="Unassembled WGS sequence"/>
</dbReference>
<comment type="catalytic activity">
    <reaction evidence="7">
        <text>orotidine 5'-phosphate + diphosphate = orotate + 5-phospho-alpha-D-ribose 1-diphosphate</text>
        <dbReference type="Rhea" id="RHEA:10380"/>
        <dbReference type="ChEBI" id="CHEBI:30839"/>
        <dbReference type="ChEBI" id="CHEBI:33019"/>
        <dbReference type="ChEBI" id="CHEBI:57538"/>
        <dbReference type="ChEBI" id="CHEBI:58017"/>
        <dbReference type="EC" id="2.4.2.10"/>
    </reaction>
</comment>
<dbReference type="HAMAP" id="MF_01208">
    <property type="entry name" value="PyrE"/>
    <property type="match status" value="1"/>
</dbReference>
<dbReference type="EMBL" id="DXAQ01000086">
    <property type="protein sequence ID" value="HIZ89379.1"/>
    <property type="molecule type" value="Genomic_DNA"/>
</dbReference>
<evidence type="ECO:0000256" key="2">
    <source>
        <dbReference type="ARBA" id="ARBA00011971"/>
    </source>
</evidence>
<evidence type="ECO:0000256" key="5">
    <source>
        <dbReference type="ARBA" id="ARBA00022842"/>
    </source>
</evidence>
<dbReference type="PANTHER" id="PTHR19278:SF9">
    <property type="entry name" value="URIDINE 5'-MONOPHOSPHATE SYNTHASE"/>
    <property type="match status" value="1"/>
</dbReference>
<dbReference type="CDD" id="cd06223">
    <property type="entry name" value="PRTases_typeI"/>
    <property type="match status" value="1"/>
</dbReference>
<feature type="binding site" evidence="7">
    <location>
        <position position="146"/>
    </location>
    <ligand>
        <name>orotate</name>
        <dbReference type="ChEBI" id="CHEBI:30839"/>
    </ligand>
</feature>
<gene>
    <name evidence="7 9" type="primary">pyrE</name>
    <name evidence="9" type="ORF">H9804_05505</name>
</gene>
<dbReference type="Pfam" id="PF00156">
    <property type="entry name" value="Pribosyltran"/>
    <property type="match status" value="1"/>
</dbReference>
<evidence type="ECO:0000313" key="9">
    <source>
        <dbReference type="EMBL" id="HIZ89379.1"/>
    </source>
</evidence>
<evidence type="ECO:0000256" key="4">
    <source>
        <dbReference type="ARBA" id="ARBA00022679"/>
    </source>
</evidence>
<comment type="function">
    <text evidence="7">Catalyzes the transfer of a ribosyl phosphate group from 5-phosphoribose 1-diphosphate to orotate, leading to the formation of orotidine monophosphate (OMP).</text>
</comment>
<feature type="domain" description="Phosphoribosyltransferase" evidence="8">
    <location>
        <begin position="42"/>
        <end position="150"/>
    </location>
</feature>
<dbReference type="InterPro" id="IPR006273">
    <property type="entry name" value="Orotate_PRibTrfase_bac"/>
</dbReference>
<sequence length="192" mass="20722">MNSDAVIKNYEEHGALLRGHFLLSSGLHSDAYLQSELIMQDPANAKKVISGLKDVLKDLDFTTIVSPAIGGIRFGYELASQLNKRSLFTERVDGVMTFRRGFTLQKGEKVIVAEDVVTTGKSTKECIKAIEDAGGVVVGIASIIDRSSGKAGFTVPFYPLASIEVKSYSADECPMCKEGLPCVKPGSRVFAK</sequence>
<feature type="binding site" evidence="7">
    <location>
        <position position="91"/>
    </location>
    <ligand>
        <name>5-phospho-alpha-D-ribose 1-diphosphate</name>
        <dbReference type="ChEBI" id="CHEBI:58017"/>
        <note>ligand shared between dimeric partners</note>
    </ligand>
</feature>
<dbReference type="SUPFAM" id="SSF53271">
    <property type="entry name" value="PRTase-like"/>
    <property type="match status" value="1"/>
</dbReference>
<feature type="binding site" description="in other chain" evidence="7">
    <location>
        <begin position="114"/>
        <end position="122"/>
    </location>
    <ligand>
        <name>5-phospho-alpha-D-ribose 1-diphosphate</name>
        <dbReference type="ChEBI" id="CHEBI:58017"/>
        <note>ligand shared between dimeric partners</note>
    </ligand>
</feature>
<reference evidence="9" key="2">
    <citation type="submission" date="2021-04" db="EMBL/GenBank/DDBJ databases">
        <authorList>
            <person name="Gilroy R."/>
        </authorList>
    </citation>
    <scope>NUCLEOTIDE SEQUENCE</scope>
    <source>
        <strain evidence="9">ChiW4-1371</strain>
    </source>
</reference>
<dbReference type="GO" id="GO:0000287">
    <property type="term" value="F:magnesium ion binding"/>
    <property type="evidence" value="ECO:0007669"/>
    <property type="project" value="UniProtKB-UniRule"/>
</dbReference>